<evidence type="ECO:0000313" key="2">
    <source>
        <dbReference type="Proteomes" id="UP000033115"/>
    </source>
</evidence>
<sequence>MKVGDIVQIQDENEWKGLYGVVEYVAVGIAHIFCVPKPCYLYVATKDNNIRVIE</sequence>
<dbReference type="HOGENOM" id="CLU_205110_0_0_9"/>
<dbReference type="KEGG" id="csq:CSCA_1406"/>
<accession>A0A0E3GQG5</accession>
<proteinExistence type="predicted"/>
<reference evidence="1 2" key="1">
    <citation type="journal article" date="2015" name="J. Biotechnol.">
        <title>Complete genome sequence of a malodorant-producing acetogen, Clostridium scatologenes ATCC 25775(T).</title>
        <authorList>
            <person name="Zhu Z."/>
            <person name="Guo T."/>
            <person name="Zheng H."/>
            <person name="Song T."/>
            <person name="Ouyang P."/>
            <person name="Xie J."/>
        </authorList>
    </citation>
    <scope>NUCLEOTIDE SEQUENCE [LARGE SCALE GENOMIC DNA]</scope>
    <source>
        <strain evidence="1 2">ATCC 25775</strain>
    </source>
</reference>
<evidence type="ECO:0000313" key="1">
    <source>
        <dbReference type="EMBL" id="AKA68531.1"/>
    </source>
</evidence>
<organism evidence="1 2">
    <name type="scientific">Clostridium scatologenes</name>
    <dbReference type="NCBI Taxonomy" id="1548"/>
    <lineage>
        <taxon>Bacteria</taxon>
        <taxon>Bacillati</taxon>
        <taxon>Bacillota</taxon>
        <taxon>Clostridia</taxon>
        <taxon>Eubacteriales</taxon>
        <taxon>Clostridiaceae</taxon>
        <taxon>Clostridium</taxon>
    </lineage>
</organism>
<protein>
    <submittedName>
        <fullName evidence="1">Uncharacterized protein</fullName>
    </submittedName>
</protein>
<gene>
    <name evidence="1" type="ORF">CSCA_1406</name>
</gene>
<dbReference type="Proteomes" id="UP000033115">
    <property type="component" value="Chromosome"/>
</dbReference>
<dbReference type="STRING" id="1548.CSCA_1406"/>
<keyword evidence="2" id="KW-1185">Reference proteome</keyword>
<dbReference type="EMBL" id="CP009933">
    <property type="protein sequence ID" value="AKA68531.1"/>
    <property type="molecule type" value="Genomic_DNA"/>
</dbReference>
<dbReference type="AlphaFoldDB" id="A0A0E3GQG5"/>
<dbReference type="RefSeq" id="WP_169748480.1">
    <property type="nucleotide sequence ID" value="NZ_CP009933.1"/>
</dbReference>
<name>A0A0E3GQG5_CLOSL</name>